<keyword evidence="7" id="KW-0969">Cilium</keyword>
<keyword evidence="4 10" id="KW-0863">Zinc-finger</keyword>
<dbReference type="PROSITE" id="PS01360">
    <property type="entry name" value="ZF_MYND_1"/>
    <property type="match status" value="1"/>
</dbReference>
<keyword evidence="2" id="KW-0479">Metal-binding</keyword>
<evidence type="ECO:0000256" key="11">
    <source>
        <dbReference type="SAM" id="MobiDB-lite"/>
    </source>
</evidence>
<evidence type="ECO:0000313" key="14">
    <source>
        <dbReference type="WBParaSite" id="maker-uti_cns_0014687-snap-gene-0.8-mRNA-1"/>
    </source>
</evidence>
<dbReference type="InterPro" id="IPR036770">
    <property type="entry name" value="Ankyrin_rpt-contain_sf"/>
</dbReference>
<dbReference type="Gene3D" id="1.25.40.20">
    <property type="entry name" value="Ankyrin repeat-containing domain"/>
    <property type="match status" value="1"/>
</dbReference>
<dbReference type="Pfam" id="PF01753">
    <property type="entry name" value="zf-MYND"/>
    <property type="match status" value="1"/>
</dbReference>
<evidence type="ECO:0000256" key="2">
    <source>
        <dbReference type="ARBA" id="ARBA00022723"/>
    </source>
</evidence>
<accession>A0A1I8ISK8</accession>
<dbReference type="PROSITE" id="PS50865">
    <property type="entry name" value="ZF_MYND_2"/>
    <property type="match status" value="1"/>
</dbReference>
<evidence type="ECO:0000313" key="13">
    <source>
        <dbReference type="Proteomes" id="UP000095280"/>
    </source>
</evidence>
<feature type="domain" description="MYND-type" evidence="12">
    <location>
        <begin position="324"/>
        <end position="361"/>
    </location>
</feature>
<evidence type="ECO:0000256" key="7">
    <source>
        <dbReference type="ARBA" id="ARBA00023069"/>
    </source>
</evidence>
<sequence>LNLQANSPQDSLILAASAESGSGLEAARLALLAGADPNLPDDQGMTPLLHAAFKARADLVALLVDTGKADVNWDGHEHGYTALMFAALSNSEPTVLSLLRRGARAYKTNRLGRTASQMAAFVGHHRIASLIGNYFEREELEHYTRCHGLETEPKLPPHLLEDTWMLVTDVNLNPAHLCYTLELRPALLNPAVPRVLELLSESQWKRRDLNEVLSIKFFYLAVAVRHLLAEWERCRVESGKDDEQVSLDQALRRLTQPVGPARAGRGSEELIRRVLREYPYTESNLLRTMIRSLASSRLGCRPTAVSVLNGAVNGQQFFADQDACEVCDQFIGCRHCAGCRVVKYCGSRCQRLNWPVHKPECAKLRQQRLKDEANNASDAAEAAAKAELAASEARSEADAARAAAKEARQRADEARALAEAAESEATSAESAAEAAEAKAERAERAAAKARSKVPSGGKGGGIKDGGGDRESAELAVEPQEQD</sequence>
<feature type="compositionally biased region" description="Low complexity" evidence="11">
    <location>
        <begin position="417"/>
        <end position="434"/>
    </location>
</feature>
<keyword evidence="5" id="KW-0862">Zinc</keyword>
<dbReference type="Proteomes" id="UP000095280">
    <property type="component" value="Unplaced"/>
</dbReference>
<dbReference type="InterPro" id="IPR002110">
    <property type="entry name" value="Ankyrin_rpt"/>
</dbReference>
<dbReference type="GO" id="GO:0008270">
    <property type="term" value="F:zinc ion binding"/>
    <property type="evidence" value="ECO:0007669"/>
    <property type="project" value="UniProtKB-KW"/>
</dbReference>
<dbReference type="Gene3D" id="6.10.140.2220">
    <property type="match status" value="1"/>
</dbReference>
<keyword evidence="8" id="KW-0966">Cell projection</keyword>
<dbReference type="AlphaFoldDB" id="A0A1I8ISK8"/>
<evidence type="ECO:0000313" key="15">
    <source>
        <dbReference type="WBParaSite" id="maker-uti_cns_0015777-snap-gene-0.4-mRNA-1"/>
    </source>
</evidence>
<dbReference type="PROSITE" id="PS50088">
    <property type="entry name" value="ANK_REPEAT"/>
    <property type="match status" value="1"/>
</dbReference>
<keyword evidence="6 9" id="KW-0040">ANK repeat</keyword>
<feature type="compositionally biased region" description="Basic and acidic residues" evidence="11">
    <location>
        <begin position="399"/>
        <end position="416"/>
    </location>
</feature>
<organism evidence="13 15">
    <name type="scientific">Macrostomum lignano</name>
    <dbReference type="NCBI Taxonomy" id="282301"/>
    <lineage>
        <taxon>Eukaryota</taxon>
        <taxon>Metazoa</taxon>
        <taxon>Spiralia</taxon>
        <taxon>Lophotrochozoa</taxon>
        <taxon>Platyhelminthes</taxon>
        <taxon>Rhabditophora</taxon>
        <taxon>Macrostomorpha</taxon>
        <taxon>Macrostomida</taxon>
        <taxon>Macrostomidae</taxon>
        <taxon>Macrostomum</taxon>
    </lineage>
</organism>
<dbReference type="PANTHER" id="PTHR24150:SF8">
    <property type="entry name" value="ANKYRIN REPEAT AND MYND DOMAIN-CONTAINING PROTEIN 2"/>
    <property type="match status" value="1"/>
</dbReference>
<evidence type="ECO:0000256" key="9">
    <source>
        <dbReference type="PROSITE-ProRule" id="PRU00023"/>
    </source>
</evidence>
<feature type="compositionally biased region" description="Basic and acidic residues" evidence="11">
    <location>
        <begin position="435"/>
        <end position="446"/>
    </location>
</feature>
<dbReference type="WBParaSite" id="maker-uti_cns_0014687-snap-gene-0.8-mRNA-1">
    <property type="protein sequence ID" value="maker-uti_cns_0014687-snap-gene-0.8-mRNA-1"/>
    <property type="gene ID" value="maker-uti_cns_0014687-snap-gene-0.8"/>
</dbReference>
<protein>
    <submittedName>
        <fullName evidence="14 15">MYND-type domain-containing protein</fullName>
    </submittedName>
</protein>
<evidence type="ECO:0000259" key="12">
    <source>
        <dbReference type="PROSITE" id="PS50865"/>
    </source>
</evidence>
<dbReference type="SMART" id="SM00248">
    <property type="entry name" value="ANK"/>
    <property type="match status" value="2"/>
</dbReference>
<dbReference type="InterPro" id="IPR052452">
    <property type="entry name" value="Ankyrin-MYND_dom_contain_2"/>
</dbReference>
<comment type="subcellular location">
    <subcellularLocation>
        <location evidence="1">Cell projection</location>
        <location evidence="1">Cilium</location>
    </subcellularLocation>
</comment>
<evidence type="ECO:0000256" key="4">
    <source>
        <dbReference type="ARBA" id="ARBA00022771"/>
    </source>
</evidence>
<keyword evidence="13" id="KW-1185">Reference proteome</keyword>
<dbReference type="GO" id="GO:0005929">
    <property type="term" value="C:cilium"/>
    <property type="evidence" value="ECO:0007669"/>
    <property type="project" value="UniProtKB-SubCell"/>
</dbReference>
<dbReference type="SUPFAM" id="SSF48403">
    <property type="entry name" value="Ankyrin repeat"/>
    <property type="match status" value="1"/>
</dbReference>
<evidence type="ECO:0000256" key="3">
    <source>
        <dbReference type="ARBA" id="ARBA00022737"/>
    </source>
</evidence>
<feature type="region of interest" description="Disordered" evidence="11">
    <location>
        <begin position="399"/>
        <end position="482"/>
    </location>
</feature>
<dbReference type="PANTHER" id="PTHR24150">
    <property type="entry name" value="ANKYRIN REPEAT AND MYND DOMAIN-CONTAINING PROTEIN 2"/>
    <property type="match status" value="1"/>
</dbReference>
<evidence type="ECO:0000256" key="10">
    <source>
        <dbReference type="PROSITE-ProRule" id="PRU00134"/>
    </source>
</evidence>
<dbReference type="InterPro" id="IPR002893">
    <property type="entry name" value="Znf_MYND"/>
</dbReference>
<keyword evidence="3" id="KW-0677">Repeat</keyword>
<evidence type="ECO:0000256" key="5">
    <source>
        <dbReference type="ARBA" id="ARBA00022833"/>
    </source>
</evidence>
<dbReference type="SUPFAM" id="SSF144232">
    <property type="entry name" value="HIT/MYND zinc finger-like"/>
    <property type="match status" value="1"/>
</dbReference>
<feature type="repeat" description="ANK" evidence="9">
    <location>
        <begin position="78"/>
        <end position="110"/>
    </location>
</feature>
<reference evidence="14 15" key="1">
    <citation type="submission" date="2016-11" db="UniProtKB">
        <authorList>
            <consortium name="WormBaseParasite"/>
        </authorList>
    </citation>
    <scope>IDENTIFICATION</scope>
</reference>
<evidence type="ECO:0000256" key="1">
    <source>
        <dbReference type="ARBA" id="ARBA00004138"/>
    </source>
</evidence>
<dbReference type="WBParaSite" id="maker-uti_cns_0015777-snap-gene-0.4-mRNA-1">
    <property type="protein sequence ID" value="maker-uti_cns_0015777-snap-gene-0.4-mRNA-1"/>
    <property type="gene ID" value="maker-uti_cns_0015777-snap-gene-0.4"/>
</dbReference>
<evidence type="ECO:0000256" key="8">
    <source>
        <dbReference type="ARBA" id="ARBA00023273"/>
    </source>
</evidence>
<proteinExistence type="predicted"/>
<evidence type="ECO:0000256" key="6">
    <source>
        <dbReference type="ARBA" id="ARBA00023043"/>
    </source>
</evidence>
<name>A0A1I8ISK8_9PLAT</name>
<dbReference type="Pfam" id="PF12796">
    <property type="entry name" value="Ank_2"/>
    <property type="match status" value="1"/>
</dbReference>